<evidence type="ECO:0000256" key="8">
    <source>
        <dbReference type="ARBA" id="ARBA00022989"/>
    </source>
</evidence>
<keyword evidence="19" id="KW-1185">Reference proteome</keyword>
<dbReference type="GO" id="GO:0012505">
    <property type="term" value="C:endomembrane system"/>
    <property type="evidence" value="ECO:0007669"/>
    <property type="project" value="UniProtKB-SubCell"/>
</dbReference>
<organism evidence="18 19">
    <name type="scientific">Thiocapsa roseopersicina</name>
    <dbReference type="NCBI Taxonomy" id="1058"/>
    <lineage>
        <taxon>Bacteria</taxon>
        <taxon>Pseudomonadati</taxon>
        <taxon>Pseudomonadota</taxon>
        <taxon>Gammaproteobacteria</taxon>
        <taxon>Chromatiales</taxon>
        <taxon>Chromatiaceae</taxon>
        <taxon>Thiocapsa</taxon>
    </lineage>
</organism>
<dbReference type="FunFam" id="1.20.5.620:FF:000001">
    <property type="entry name" value="ATP synthase subunit b"/>
    <property type="match status" value="1"/>
</dbReference>
<keyword evidence="7 16" id="KW-0375">Hydrogen ion transport</keyword>
<dbReference type="EMBL" id="FNNZ01000024">
    <property type="protein sequence ID" value="SDX39985.1"/>
    <property type="molecule type" value="Genomic_DNA"/>
</dbReference>
<keyword evidence="10 16" id="KW-0472">Membrane</keyword>
<dbReference type="InterPro" id="IPR002146">
    <property type="entry name" value="ATP_synth_b/b'su_bac/chlpt"/>
</dbReference>
<evidence type="ECO:0000256" key="14">
    <source>
        <dbReference type="ARBA" id="ARBA00026054"/>
    </source>
</evidence>
<dbReference type="InterPro" id="IPR050059">
    <property type="entry name" value="ATP_synthase_B_chain"/>
</dbReference>
<comment type="subcellular location">
    <subcellularLocation>
        <location evidence="16">Cell membrane</location>
        <topology evidence="16">Single-pass membrane protein</topology>
    </subcellularLocation>
    <subcellularLocation>
        <location evidence="15">Endomembrane system</location>
        <topology evidence="15">Single-pass membrane protein</topology>
    </subcellularLocation>
</comment>
<comment type="function">
    <text evidence="13">Component of the F(0) channel, it forms part of the peripheral stalk, linking F(1) to F(0). The b'-subunit is a diverged and duplicated form of b found in plants and photosynthetic bacteria.</text>
</comment>
<dbReference type="Pfam" id="PF00430">
    <property type="entry name" value="ATP-synt_B"/>
    <property type="match status" value="1"/>
</dbReference>
<evidence type="ECO:0000256" key="17">
    <source>
        <dbReference type="RuleBase" id="RU003848"/>
    </source>
</evidence>
<evidence type="ECO:0000256" key="12">
    <source>
        <dbReference type="ARBA" id="ARBA00025198"/>
    </source>
</evidence>
<dbReference type="NCBIfam" id="NF004411">
    <property type="entry name" value="PRK05759.1-2"/>
    <property type="match status" value="1"/>
</dbReference>
<comment type="subunit">
    <text evidence="14">F-type ATPases have 2 components, F(1) - the catalytic core - and F(0) - the membrane proton channel. F(1) has five subunits: alpha(3), beta(3), gamma(1), delta(1), epsilon(1). F(0) has four main subunits: a(1), b(2) and c(10-14). The alpha and beta chains form an alternating ring which encloses part of the gamma chain. F(1) is attached to F(0) by a central stalk formed by the gamma and epsilon chains, while a peripheral stalk is formed by the delta and b chains.</text>
</comment>
<evidence type="ECO:0000256" key="6">
    <source>
        <dbReference type="ARBA" id="ARBA00022692"/>
    </source>
</evidence>
<dbReference type="NCBIfam" id="TIGR01144">
    <property type="entry name" value="ATP_synt_b"/>
    <property type="match status" value="1"/>
</dbReference>
<dbReference type="STRING" id="1058.SAMN05421783_12442"/>
<accession>A0A1H3BDV9</accession>
<keyword evidence="2 16" id="KW-0813">Transport</keyword>
<keyword evidence="6 16" id="KW-0812">Transmembrane</keyword>
<keyword evidence="4" id="KW-0997">Cell inner membrane</keyword>
<keyword evidence="9 16" id="KW-0406">Ion transport</keyword>
<keyword evidence="5 16" id="KW-0138">CF(0)</keyword>
<evidence type="ECO:0000256" key="13">
    <source>
        <dbReference type="ARBA" id="ARBA00025614"/>
    </source>
</evidence>
<protein>
    <recommendedName>
        <fullName evidence="16">ATP synthase subunit b</fullName>
    </recommendedName>
    <alternativeName>
        <fullName evidence="16">ATP synthase F(0) sector subunit b</fullName>
    </alternativeName>
    <alternativeName>
        <fullName evidence="16">ATPase subunit I</fullName>
    </alternativeName>
    <alternativeName>
        <fullName evidence="16">F-type ATPase subunit b</fullName>
        <shortName evidence="16">F-ATPase subunit b</shortName>
    </alternativeName>
</protein>
<evidence type="ECO:0000256" key="2">
    <source>
        <dbReference type="ARBA" id="ARBA00022448"/>
    </source>
</evidence>
<dbReference type="PANTHER" id="PTHR33445">
    <property type="entry name" value="ATP SYNTHASE SUBUNIT B', CHLOROPLASTIC"/>
    <property type="match status" value="1"/>
</dbReference>
<name>A0A1H3BDV9_THIRO</name>
<evidence type="ECO:0000256" key="11">
    <source>
        <dbReference type="ARBA" id="ARBA00023310"/>
    </source>
</evidence>
<dbReference type="GO" id="GO:0005886">
    <property type="term" value="C:plasma membrane"/>
    <property type="evidence" value="ECO:0007669"/>
    <property type="project" value="UniProtKB-SubCell"/>
</dbReference>
<keyword evidence="3 16" id="KW-1003">Cell membrane</keyword>
<dbReference type="InterPro" id="IPR028987">
    <property type="entry name" value="ATP_synth_B-like_membr_sf"/>
</dbReference>
<keyword evidence="8 16" id="KW-1133">Transmembrane helix</keyword>
<reference evidence="19" key="1">
    <citation type="submission" date="2016-10" db="EMBL/GenBank/DDBJ databases">
        <authorList>
            <person name="Varghese N."/>
            <person name="Submissions S."/>
        </authorList>
    </citation>
    <scope>NUCLEOTIDE SEQUENCE [LARGE SCALE GENOMIC DNA]</scope>
    <source>
        <strain evidence="19">DSM 217</strain>
    </source>
</reference>
<sequence>MNINLTLFAQMIAFAVFVGFCMKFIWPPIVTALAERKAKIAEGLAAAERGHQEKALGEQRALVLIKDAKAAAADIVAQAQKRATEIVEEAKADARSESGRVVAAAQAEIDRETNRAREELRERVATLAVAAAEKILRKEIDIKAHQGLVESFAKQL</sequence>
<dbReference type="OrthoDB" id="9788020at2"/>
<dbReference type="HAMAP" id="MF_01398">
    <property type="entry name" value="ATP_synth_b_bprime"/>
    <property type="match status" value="1"/>
</dbReference>
<feature type="transmembrane region" description="Helical" evidence="16">
    <location>
        <begin position="6"/>
        <end position="26"/>
    </location>
</feature>
<evidence type="ECO:0000256" key="7">
    <source>
        <dbReference type="ARBA" id="ARBA00022781"/>
    </source>
</evidence>
<dbReference type="Gene3D" id="1.20.5.620">
    <property type="entry name" value="F1F0 ATP synthase subunit B, membrane domain"/>
    <property type="match status" value="1"/>
</dbReference>
<keyword evidence="11 16" id="KW-0066">ATP synthesis</keyword>
<dbReference type="GO" id="GO:0046961">
    <property type="term" value="F:proton-transporting ATPase activity, rotational mechanism"/>
    <property type="evidence" value="ECO:0007669"/>
    <property type="project" value="TreeGrafter"/>
</dbReference>
<dbReference type="GO" id="GO:0045259">
    <property type="term" value="C:proton-transporting ATP synthase complex"/>
    <property type="evidence" value="ECO:0007669"/>
    <property type="project" value="UniProtKB-KW"/>
</dbReference>
<dbReference type="RefSeq" id="WP_093036428.1">
    <property type="nucleotide sequence ID" value="NZ_FNNZ01000024.1"/>
</dbReference>
<dbReference type="InterPro" id="IPR005864">
    <property type="entry name" value="ATP_synth_F0_bsu_bac"/>
</dbReference>
<dbReference type="Proteomes" id="UP000198816">
    <property type="component" value="Unassembled WGS sequence"/>
</dbReference>
<dbReference type="CDD" id="cd06503">
    <property type="entry name" value="ATP-synt_Fo_b"/>
    <property type="match status" value="1"/>
</dbReference>
<evidence type="ECO:0000313" key="18">
    <source>
        <dbReference type="EMBL" id="SDX39985.1"/>
    </source>
</evidence>
<dbReference type="GO" id="GO:0046933">
    <property type="term" value="F:proton-transporting ATP synthase activity, rotational mechanism"/>
    <property type="evidence" value="ECO:0007669"/>
    <property type="project" value="UniProtKB-UniRule"/>
</dbReference>
<comment type="similarity">
    <text evidence="1 16 17">Belongs to the ATPase B chain family.</text>
</comment>
<evidence type="ECO:0000256" key="1">
    <source>
        <dbReference type="ARBA" id="ARBA00005513"/>
    </source>
</evidence>
<proteinExistence type="inferred from homology"/>
<comment type="function">
    <text evidence="12 16">F(1)F(0) ATP synthase produces ATP from ADP in the presence of a proton or sodium gradient. F-type ATPases consist of two structural domains, F(1) containing the extramembraneous catalytic core and F(0) containing the membrane proton channel, linked together by a central stalk and a peripheral stalk. During catalysis, ATP synthesis in the catalytic domain of F(1) is coupled via a rotary mechanism of the central stalk subunits to proton translocation.</text>
</comment>
<gene>
    <name evidence="16" type="primary">atpF</name>
    <name evidence="18" type="ORF">SAMN05421783_12442</name>
</gene>
<comment type="subunit">
    <text evidence="16">F-type ATPases have 2 components, F(1) - the catalytic core - and F(0) - the membrane proton channel. F(1) has five subunits: alpha(3), beta(3), gamma(1), delta(1), epsilon(1). F(0) has three main subunits: a(1), b(2) and c(10-14). The alpha and beta chains form an alternating ring which encloses part of the gamma chain. F(1) is attached to F(0) by a central stalk formed by the gamma and epsilon chains, while a peripheral stalk is formed by the delta and b chains.</text>
</comment>
<evidence type="ECO:0000313" key="19">
    <source>
        <dbReference type="Proteomes" id="UP000198816"/>
    </source>
</evidence>
<evidence type="ECO:0000256" key="15">
    <source>
        <dbReference type="ARBA" id="ARBA00037847"/>
    </source>
</evidence>
<evidence type="ECO:0000256" key="5">
    <source>
        <dbReference type="ARBA" id="ARBA00022547"/>
    </source>
</evidence>
<evidence type="ECO:0000256" key="3">
    <source>
        <dbReference type="ARBA" id="ARBA00022475"/>
    </source>
</evidence>
<evidence type="ECO:0000256" key="4">
    <source>
        <dbReference type="ARBA" id="ARBA00022519"/>
    </source>
</evidence>
<dbReference type="SUPFAM" id="SSF81573">
    <property type="entry name" value="F1F0 ATP synthase subunit B, membrane domain"/>
    <property type="match status" value="1"/>
</dbReference>
<evidence type="ECO:0000256" key="9">
    <source>
        <dbReference type="ARBA" id="ARBA00023065"/>
    </source>
</evidence>
<dbReference type="PANTHER" id="PTHR33445:SF1">
    <property type="entry name" value="ATP SYNTHASE SUBUNIT B"/>
    <property type="match status" value="1"/>
</dbReference>
<evidence type="ECO:0000256" key="10">
    <source>
        <dbReference type="ARBA" id="ARBA00023136"/>
    </source>
</evidence>
<evidence type="ECO:0000256" key="16">
    <source>
        <dbReference type="HAMAP-Rule" id="MF_01398"/>
    </source>
</evidence>
<dbReference type="AlphaFoldDB" id="A0A1H3BDV9"/>